<keyword evidence="3 6" id="KW-0133">Cell shape</keyword>
<dbReference type="PANTHER" id="PTHR35800">
    <property type="entry name" value="PROTEIN JAG"/>
    <property type="match status" value="1"/>
</dbReference>
<dbReference type="GO" id="GO:0008360">
    <property type="term" value="P:regulation of cell shape"/>
    <property type="evidence" value="ECO:0007669"/>
    <property type="project" value="UniProtKB-KW"/>
</dbReference>
<dbReference type="NCBIfam" id="NF041568">
    <property type="entry name" value="Jag_EloR"/>
    <property type="match status" value="1"/>
</dbReference>
<dbReference type="InterPro" id="IPR015946">
    <property type="entry name" value="KH_dom-like_a/b"/>
</dbReference>
<keyword evidence="4 6" id="KW-0143">Chaperone</keyword>
<keyword evidence="2 6" id="KW-0694">RNA-binding</keyword>
<dbReference type="InterPro" id="IPR038247">
    <property type="entry name" value="Jag_N_dom_sf"/>
</dbReference>
<dbReference type="InterPro" id="IPR001374">
    <property type="entry name" value="R3H_dom"/>
</dbReference>
<gene>
    <name evidence="6" type="primary">khpB</name>
    <name evidence="6" type="synonym">eloR</name>
    <name evidence="9" type="ORF">SAMN04490247_2324</name>
</gene>
<sequence length="205" mass="22737">MNQLTATGATVEEAVQSALSDLQTTEDKVDVDVLDEGKKGFLGFGAKPAIVKVTKKKDLEQETATYIQEVAAQMGLTVNVETKRKSRDIYADISGDDIARLIGKRGQTLNALQYLTQVAINKETDQFISVMLDAEGYRDRRKDTLKQLAERKAIQALKQSRQVKLEPMPSYERKVIHSALQTDGRVETDSAGKEPNRSVVIRPAE</sequence>
<keyword evidence="1 6" id="KW-0963">Cytoplasm</keyword>
<dbReference type="GO" id="GO:0071555">
    <property type="term" value="P:cell wall organization"/>
    <property type="evidence" value="ECO:0007669"/>
    <property type="project" value="UniProtKB-KW"/>
</dbReference>
<dbReference type="InterPro" id="IPR039247">
    <property type="entry name" value="KhpB"/>
</dbReference>
<dbReference type="SUPFAM" id="SSF82708">
    <property type="entry name" value="R3H domain"/>
    <property type="match status" value="1"/>
</dbReference>
<dbReference type="Pfam" id="PF01424">
    <property type="entry name" value="R3H"/>
    <property type="match status" value="1"/>
</dbReference>
<comment type="function">
    <text evidence="6">A probable RNA chaperone. Forms a complex with KhpA which binds to cellular RNA and controls its expression. Plays a role in peptidoglycan (PG) homeostasis and cell length regulation.</text>
</comment>
<evidence type="ECO:0000256" key="1">
    <source>
        <dbReference type="ARBA" id="ARBA00022490"/>
    </source>
</evidence>
<dbReference type="CDD" id="cd02414">
    <property type="entry name" value="KH-II_Jag"/>
    <property type="match status" value="1"/>
</dbReference>
<dbReference type="RefSeq" id="WP_093194035.1">
    <property type="nucleotide sequence ID" value="NZ_FNEV01000007.1"/>
</dbReference>
<organism evidence="9 10">
    <name type="scientific">Salimicrobium halophilum</name>
    <dbReference type="NCBI Taxonomy" id="86666"/>
    <lineage>
        <taxon>Bacteria</taxon>
        <taxon>Bacillati</taxon>
        <taxon>Bacillota</taxon>
        <taxon>Bacilli</taxon>
        <taxon>Bacillales</taxon>
        <taxon>Bacillaceae</taxon>
        <taxon>Salimicrobium</taxon>
    </lineage>
</organism>
<evidence type="ECO:0000256" key="2">
    <source>
        <dbReference type="ARBA" id="ARBA00022884"/>
    </source>
</evidence>
<dbReference type="GO" id="GO:0005737">
    <property type="term" value="C:cytoplasm"/>
    <property type="evidence" value="ECO:0007669"/>
    <property type="project" value="UniProtKB-SubCell"/>
</dbReference>
<comment type="subunit">
    <text evidence="6">Forms a complex with KhpA.</text>
</comment>
<dbReference type="SMART" id="SM01245">
    <property type="entry name" value="Jag_N"/>
    <property type="match status" value="1"/>
</dbReference>
<evidence type="ECO:0000256" key="5">
    <source>
        <dbReference type="ARBA" id="ARBA00023316"/>
    </source>
</evidence>
<dbReference type="CDD" id="cd02644">
    <property type="entry name" value="R3H_jag"/>
    <property type="match status" value="1"/>
</dbReference>
<dbReference type="PROSITE" id="PS51061">
    <property type="entry name" value="R3H"/>
    <property type="match status" value="1"/>
</dbReference>
<dbReference type="OrthoDB" id="9794483at2"/>
<dbReference type="InterPro" id="IPR034079">
    <property type="entry name" value="R3H_KhpB"/>
</dbReference>
<feature type="compositionally biased region" description="Basic and acidic residues" evidence="7">
    <location>
        <begin position="184"/>
        <end position="196"/>
    </location>
</feature>
<dbReference type="AlphaFoldDB" id="A0A1G8UQ29"/>
<feature type="domain" description="R3H" evidence="8">
    <location>
        <begin position="139"/>
        <end position="205"/>
    </location>
</feature>
<dbReference type="GO" id="GO:0003723">
    <property type="term" value="F:RNA binding"/>
    <property type="evidence" value="ECO:0007669"/>
    <property type="project" value="UniProtKB-UniRule"/>
</dbReference>
<name>A0A1G8UQ29_9BACI</name>
<dbReference type="PANTHER" id="PTHR35800:SF1">
    <property type="entry name" value="RNA-BINDING PROTEIN KHPB"/>
    <property type="match status" value="1"/>
</dbReference>
<evidence type="ECO:0000256" key="6">
    <source>
        <dbReference type="HAMAP-Rule" id="MF_00867"/>
    </source>
</evidence>
<dbReference type="Gene3D" id="3.30.300.20">
    <property type="match status" value="1"/>
</dbReference>
<keyword evidence="10" id="KW-1185">Reference proteome</keyword>
<comment type="domain">
    <text evidence="6">Has an N-terminal Jag-N domain and 2 RNA-binding domains (KH and R3H).</text>
</comment>
<keyword evidence="5 6" id="KW-0961">Cell wall biogenesis/degradation</keyword>
<evidence type="ECO:0000313" key="10">
    <source>
        <dbReference type="Proteomes" id="UP000199225"/>
    </source>
</evidence>
<dbReference type="InterPro" id="IPR038008">
    <property type="entry name" value="Jag_KH"/>
</dbReference>
<evidence type="ECO:0000313" key="9">
    <source>
        <dbReference type="EMBL" id="SDJ55888.1"/>
    </source>
</evidence>
<dbReference type="Proteomes" id="UP000199225">
    <property type="component" value="Unassembled WGS sequence"/>
</dbReference>
<reference evidence="10" key="1">
    <citation type="submission" date="2016-10" db="EMBL/GenBank/DDBJ databases">
        <authorList>
            <person name="Varghese N."/>
            <person name="Submissions S."/>
        </authorList>
    </citation>
    <scope>NUCLEOTIDE SEQUENCE [LARGE SCALE GENOMIC DNA]</scope>
    <source>
        <strain evidence="10">DSM 4771</strain>
    </source>
</reference>
<comment type="similarity">
    <text evidence="6">Belongs to the KhpB RNA-binding protein family.</text>
</comment>
<dbReference type="SMART" id="SM00393">
    <property type="entry name" value="R3H"/>
    <property type="match status" value="1"/>
</dbReference>
<dbReference type="InterPro" id="IPR032782">
    <property type="entry name" value="KhpB_N"/>
</dbReference>
<evidence type="ECO:0000256" key="3">
    <source>
        <dbReference type="ARBA" id="ARBA00022960"/>
    </source>
</evidence>
<evidence type="ECO:0000256" key="4">
    <source>
        <dbReference type="ARBA" id="ARBA00023186"/>
    </source>
</evidence>
<comment type="caution">
    <text evidence="6">Lacks conserved residue(s) required for the propagation of feature annotation.</text>
</comment>
<protein>
    <recommendedName>
        <fullName evidence="6">RNA-binding protein KhpB</fullName>
    </recommendedName>
    <alternativeName>
        <fullName evidence="6">RNA-binding protein EloR</fullName>
    </alternativeName>
</protein>
<dbReference type="Gene3D" id="3.30.1370.50">
    <property type="entry name" value="R3H-like domain"/>
    <property type="match status" value="1"/>
</dbReference>
<proteinExistence type="inferred from homology"/>
<dbReference type="Pfam" id="PF14804">
    <property type="entry name" value="Jag_N"/>
    <property type="match status" value="1"/>
</dbReference>
<dbReference type="Gene3D" id="3.30.30.80">
    <property type="entry name" value="probable RNA-binding protein from clostridium symbiosum atcc 14940"/>
    <property type="match status" value="1"/>
</dbReference>
<comment type="subcellular location">
    <subcellularLocation>
        <location evidence="6">Cytoplasm</location>
    </subcellularLocation>
</comment>
<dbReference type="EMBL" id="FNEV01000007">
    <property type="protein sequence ID" value="SDJ55888.1"/>
    <property type="molecule type" value="Genomic_DNA"/>
</dbReference>
<dbReference type="STRING" id="86666.SAMN04490247_2324"/>
<dbReference type="HAMAP" id="MF_00867">
    <property type="entry name" value="KhpB"/>
    <property type="match status" value="1"/>
</dbReference>
<dbReference type="Pfam" id="PF13083">
    <property type="entry name" value="KH_KhpA-B"/>
    <property type="match status" value="1"/>
</dbReference>
<accession>A0A1G8UQ29</accession>
<dbReference type="InterPro" id="IPR036867">
    <property type="entry name" value="R3H_dom_sf"/>
</dbReference>
<evidence type="ECO:0000259" key="8">
    <source>
        <dbReference type="PROSITE" id="PS51061"/>
    </source>
</evidence>
<evidence type="ECO:0000256" key="7">
    <source>
        <dbReference type="SAM" id="MobiDB-lite"/>
    </source>
</evidence>
<feature type="region of interest" description="Disordered" evidence="7">
    <location>
        <begin position="181"/>
        <end position="205"/>
    </location>
</feature>
<dbReference type="GO" id="GO:0009252">
    <property type="term" value="P:peptidoglycan biosynthetic process"/>
    <property type="evidence" value="ECO:0007669"/>
    <property type="project" value="UniProtKB-UniRule"/>
</dbReference>